<dbReference type="PANTHER" id="PTHR30535">
    <property type="entry name" value="VITAMIN B12-BINDING PROTEIN"/>
    <property type="match status" value="1"/>
</dbReference>
<dbReference type="Gene3D" id="3.40.50.1980">
    <property type="entry name" value="Nitrogenase molybdenum iron protein domain"/>
    <property type="match status" value="2"/>
</dbReference>
<reference evidence="3" key="1">
    <citation type="submission" date="2012-11" db="EMBL/GenBank/DDBJ databases">
        <title>Dependencies among metagenomic species, viruses, plasmids and units of genetic variation.</title>
        <authorList>
            <person name="Nielsen H.B."/>
            <person name="Almeida M."/>
            <person name="Juncker A.S."/>
            <person name="Rasmussen S."/>
            <person name="Li J."/>
            <person name="Sunagawa S."/>
            <person name="Plichta D."/>
            <person name="Gautier L."/>
            <person name="Le Chatelier E."/>
            <person name="Peletier E."/>
            <person name="Bonde I."/>
            <person name="Nielsen T."/>
            <person name="Manichanh C."/>
            <person name="Arumugam M."/>
            <person name="Batto J."/>
            <person name="Santos M.B.Q.D."/>
            <person name="Blom N."/>
            <person name="Borruel N."/>
            <person name="Burgdorf K.S."/>
            <person name="Boumezbeur F."/>
            <person name="Casellas F."/>
            <person name="Dore J."/>
            <person name="Guarner F."/>
            <person name="Hansen T."/>
            <person name="Hildebrand F."/>
            <person name="Kaas R.S."/>
            <person name="Kennedy S."/>
            <person name="Kristiansen K."/>
            <person name="Kultima J.R."/>
            <person name="Leonard P."/>
            <person name="Levenez F."/>
            <person name="Lund O."/>
            <person name="Moumen B."/>
            <person name="Le Paslier D."/>
            <person name="Pons N."/>
            <person name="Pedersen O."/>
            <person name="Prifti E."/>
            <person name="Qin J."/>
            <person name="Raes J."/>
            <person name="Tap J."/>
            <person name="Tims S."/>
            <person name="Ussery D.W."/>
            <person name="Yamada T."/>
            <person name="MetaHit consortium"/>
            <person name="Renault P."/>
            <person name="Sicheritz-Ponten T."/>
            <person name="Bork P."/>
            <person name="Wang J."/>
            <person name="Brunak S."/>
            <person name="Ehrlich S.D."/>
        </authorList>
    </citation>
    <scope>NUCLEOTIDE SEQUENCE [LARGE SCALE GENOMIC DNA]</scope>
</reference>
<evidence type="ECO:0000259" key="2">
    <source>
        <dbReference type="PROSITE" id="PS50983"/>
    </source>
</evidence>
<organism evidence="3">
    <name type="scientific">Phascolarctobacterium succinatutens CAG:287</name>
    <dbReference type="NCBI Taxonomy" id="1263101"/>
    <lineage>
        <taxon>Bacteria</taxon>
        <taxon>Bacillati</taxon>
        <taxon>Bacillota</taxon>
        <taxon>Negativicutes</taxon>
        <taxon>Acidaminococcales</taxon>
        <taxon>Acidaminococcaceae</taxon>
        <taxon>Phascolarctobacterium</taxon>
    </lineage>
</organism>
<dbReference type="Proteomes" id="UP000014937">
    <property type="component" value="Unassembled WGS sequence"/>
</dbReference>
<dbReference type="InterPro" id="IPR002491">
    <property type="entry name" value="ABC_transptr_periplasmic_BD"/>
</dbReference>
<accession>R6WZH6</accession>
<dbReference type="PROSITE" id="PS50983">
    <property type="entry name" value="FE_B12_PBP"/>
    <property type="match status" value="1"/>
</dbReference>
<gene>
    <name evidence="3" type="ORF">BN587_01490</name>
</gene>
<protein>
    <submittedName>
        <fullName evidence="3">Iron(III) ABC transporter iron(III)-binding protein</fullName>
    </submittedName>
</protein>
<evidence type="ECO:0000256" key="1">
    <source>
        <dbReference type="ARBA" id="ARBA00008814"/>
    </source>
</evidence>
<proteinExistence type="inferred from homology"/>
<dbReference type="RefSeq" id="WP_021720537.1">
    <property type="nucleotide sequence ID" value="NZ_FR892804.1"/>
</dbReference>
<dbReference type="AlphaFoldDB" id="R6WZH6"/>
<dbReference type="InterPro" id="IPR050902">
    <property type="entry name" value="ABC_Transporter_SBP"/>
</dbReference>
<dbReference type="EMBL" id="CBGL010000007">
    <property type="protein sequence ID" value="CDD09476.1"/>
    <property type="molecule type" value="Genomic_DNA"/>
</dbReference>
<comment type="caution">
    <text evidence="3">The sequence shown here is derived from an EMBL/GenBank/DDBJ whole genome shotgun (WGS) entry which is preliminary data.</text>
</comment>
<dbReference type="HOGENOM" id="CLU_038034_7_0_9"/>
<dbReference type="Pfam" id="PF01497">
    <property type="entry name" value="Peripla_BP_2"/>
    <property type="match status" value="1"/>
</dbReference>
<feature type="domain" description="Fe/B12 periplasmic-binding" evidence="2">
    <location>
        <begin position="61"/>
        <end position="334"/>
    </location>
</feature>
<evidence type="ECO:0000313" key="3">
    <source>
        <dbReference type="EMBL" id="CDD09476.1"/>
    </source>
</evidence>
<comment type="similarity">
    <text evidence="1">Belongs to the bacterial solute-binding protein 8 family.</text>
</comment>
<sequence>MIKQFLVIFIFILSILNIGCAYQEKHRAKAGKVASITVENFDGYAGDGRTLKQVFTDVPQRVLAVSEPVVDDLIFLGVQDKIIGISACYSKNFAPHETEYAKFARLTYGSGYPSKEAVLGLQPDLIVSWGSLFGESALGSVEYWHNKGIHTYVMTNTVPTRATGRRKVEYIVSDLQQLAKIFRVEEKAQKKIAYLQSRIAKLRMHSKSIAEAKKPKVITLQYLYGNEYFGRTANDLTADMIELAGGISLDDNVGGRKSVEYLVELDPDMIIVIDTATTPVAGKIKALHEHKVLKKIKAVRNNKIFVVQHRAFYCGSERTVEAVENMHKYIEDNF</sequence>
<name>R6WZH6_9FIRM</name>
<dbReference type="SUPFAM" id="SSF53807">
    <property type="entry name" value="Helical backbone' metal receptor"/>
    <property type="match status" value="1"/>
</dbReference>
<dbReference type="PANTHER" id="PTHR30535:SF7">
    <property type="entry name" value="IRON(III) DICITRATE-BINDING PROTEIN"/>
    <property type="match status" value="1"/>
</dbReference>